<comment type="subcellular location">
    <subcellularLocation>
        <location evidence="7">Cytoplasm</location>
    </subcellularLocation>
</comment>
<dbReference type="InterPro" id="IPR015590">
    <property type="entry name" value="Aldehyde_DH_dom"/>
</dbReference>
<dbReference type="NCBIfam" id="NF001221">
    <property type="entry name" value="PRK00197.1"/>
    <property type="match status" value="1"/>
</dbReference>
<dbReference type="InterPro" id="IPR000965">
    <property type="entry name" value="GPR_dom"/>
</dbReference>
<dbReference type="FunFam" id="3.40.309.10:FF:000006">
    <property type="entry name" value="Gamma-glutamyl phosphate reductase"/>
    <property type="match status" value="1"/>
</dbReference>
<dbReference type="GO" id="GO:0050661">
    <property type="term" value="F:NADP binding"/>
    <property type="evidence" value="ECO:0007669"/>
    <property type="project" value="InterPro"/>
</dbReference>
<dbReference type="InterPro" id="IPR016161">
    <property type="entry name" value="Ald_DH/histidinol_DH"/>
</dbReference>
<dbReference type="Proteomes" id="UP000401717">
    <property type="component" value="Unassembled WGS sequence"/>
</dbReference>
<dbReference type="CDD" id="cd07079">
    <property type="entry name" value="ALDH_F18-19_ProA-GPR"/>
    <property type="match status" value="1"/>
</dbReference>
<dbReference type="InterPro" id="IPR020593">
    <property type="entry name" value="G-glutamylP_reductase_CS"/>
</dbReference>
<dbReference type="HAMAP" id="MF_00412">
    <property type="entry name" value="ProA"/>
    <property type="match status" value="1"/>
</dbReference>
<evidence type="ECO:0000256" key="1">
    <source>
        <dbReference type="ARBA" id="ARBA00004985"/>
    </source>
</evidence>
<keyword evidence="5 7" id="KW-0560">Oxidoreductase</keyword>
<evidence type="ECO:0000313" key="10">
    <source>
        <dbReference type="Proteomes" id="UP000401717"/>
    </source>
</evidence>
<evidence type="ECO:0000256" key="5">
    <source>
        <dbReference type="ARBA" id="ARBA00023002"/>
    </source>
</evidence>
<organism evidence="9 10">
    <name type="scientific">Methylobacterium dankookense</name>
    <dbReference type="NCBI Taxonomy" id="560405"/>
    <lineage>
        <taxon>Bacteria</taxon>
        <taxon>Pseudomonadati</taxon>
        <taxon>Pseudomonadota</taxon>
        <taxon>Alphaproteobacteria</taxon>
        <taxon>Hyphomicrobiales</taxon>
        <taxon>Methylobacteriaceae</taxon>
        <taxon>Methylobacterium</taxon>
    </lineage>
</organism>
<protein>
    <recommendedName>
        <fullName evidence="7">Gamma-glutamyl phosphate reductase</fullName>
        <shortName evidence="7">GPR</shortName>
        <ecNumber evidence="7">1.2.1.41</ecNumber>
    </recommendedName>
    <alternativeName>
        <fullName evidence="7">Glutamate-5-semialdehyde dehydrogenase</fullName>
    </alternativeName>
    <alternativeName>
        <fullName evidence="7">Glutamyl-gamma-semialdehyde dehydrogenase</fullName>
        <shortName evidence="7">GSA dehydrogenase</shortName>
    </alternativeName>
</protein>
<sequence length="448" mass="46893">MCKYGRHNLVDRMADVPVLNLRSDLADADDLGTQMAGIGRRARAAARKMALATAQAKDVALRTIAECIRARGPEILRENARDVAAAKAAGHSQALIDRLTLDEKRLAGIADAVEKIGALADPVGRQLAAIERPNGLLIERIAVPLGVIGVIFESRPNVTADAGALCLKAGNAAILRAGSDSHRSAMAIAQAMSEGLAASGLPADAIQIVPTRDRAAVGAMLSGLDGSIDVIVPRGGRGLVERVQSEAKVPVFAHLDGICHVYIHGQADLDMARTVLLNSKMRRTGVCGAAETLLVDAACARTHLAPLVTALLEAGCAVRGDEGVRAADPRVTPASEADWRTEYLDAVISARVVDGLDAAIDHIETFGSHHTDAIITEDAEAAARFLAEVDSAIVTHNASTQFADGGEFGFGAEIGIATGRMHARGPVGVEQLTTFKYRVHGNGQTRPV</sequence>
<keyword evidence="4 7" id="KW-0521">NADP</keyword>
<dbReference type="EC" id="1.2.1.41" evidence="7"/>
<dbReference type="PANTHER" id="PTHR11063">
    <property type="entry name" value="GLUTAMATE SEMIALDEHYDE DEHYDROGENASE"/>
    <property type="match status" value="1"/>
</dbReference>
<dbReference type="GO" id="GO:0005737">
    <property type="term" value="C:cytoplasm"/>
    <property type="evidence" value="ECO:0007669"/>
    <property type="project" value="UniProtKB-SubCell"/>
</dbReference>
<dbReference type="PIRSF" id="PIRSF000151">
    <property type="entry name" value="GPR"/>
    <property type="match status" value="1"/>
</dbReference>
<evidence type="ECO:0000259" key="8">
    <source>
        <dbReference type="Pfam" id="PF00171"/>
    </source>
</evidence>
<dbReference type="Gene3D" id="3.40.605.10">
    <property type="entry name" value="Aldehyde Dehydrogenase, Chain A, domain 1"/>
    <property type="match status" value="1"/>
</dbReference>
<reference evidence="9 10" key="1">
    <citation type="submission" date="2019-06" db="EMBL/GenBank/DDBJ databases">
        <authorList>
            <person name="Rodrigo-Torres L."/>
            <person name="Arahal R. D."/>
            <person name="Lucena T."/>
        </authorList>
    </citation>
    <scope>NUCLEOTIDE SEQUENCE [LARGE SCALE GENOMIC DNA]</scope>
    <source>
        <strain evidence="9 10">SW08-7</strain>
    </source>
</reference>
<dbReference type="GO" id="GO:0004350">
    <property type="term" value="F:glutamate-5-semialdehyde dehydrogenase activity"/>
    <property type="evidence" value="ECO:0007669"/>
    <property type="project" value="UniProtKB-UniRule"/>
</dbReference>
<evidence type="ECO:0000256" key="2">
    <source>
        <dbReference type="ARBA" id="ARBA00022605"/>
    </source>
</evidence>
<dbReference type="NCBIfam" id="TIGR00407">
    <property type="entry name" value="proA"/>
    <property type="match status" value="1"/>
</dbReference>
<keyword evidence="2 7" id="KW-0028">Amino-acid biosynthesis</keyword>
<dbReference type="GO" id="GO:0055129">
    <property type="term" value="P:L-proline biosynthetic process"/>
    <property type="evidence" value="ECO:0007669"/>
    <property type="project" value="UniProtKB-UniRule"/>
</dbReference>
<dbReference type="SUPFAM" id="SSF53720">
    <property type="entry name" value="ALDH-like"/>
    <property type="match status" value="1"/>
</dbReference>
<comment type="pathway">
    <text evidence="1 7">Amino-acid biosynthesis; L-proline biosynthesis; L-glutamate 5-semialdehyde from L-glutamate: step 2/2.</text>
</comment>
<dbReference type="InterPro" id="IPR016163">
    <property type="entry name" value="Ald_DH_C"/>
</dbReference>
<dbReference type="InterPro" id="IPR012134">
    <property type="entry name" value="Glu-5-SA_DH"/>
</dbReference>
<keyword evidence="7" id="KW-0963">Cytoplasm</keyword>
<accession>A0A564FXH4</accession>
<evidence type="ECO:0000256" key="3">
    <source>
        <dbReference type="ARBA" id="ARBA00022650"/>
    </source>
</evidence>
<comment type="similarity">
    <text evidence="7">Belongs to the gamma-glutamyl phosphate reductase family.</text>
</comment>
<dbReference type="PANTHER" id="PTHR11063:SF8">
    <property type="entry name" value="DELTA-1-PYRROLINE-5-CARBOXYLATE SYNTHASE"/>
    <property type="match status" value="1"/>
</dbReference>
<evidence type="ECO:0000256" key="4">
    <source>
        <dbReference type="ARBA" id="ARBA00022857"/>
    </source>
</evidence>
<gene>
    <name evidence="7 9" type="primary">proA</name>
    <name evidence="9" type="ORF">MTDSW087_02130</name>
</gene>
<evidence type="ECO:0000256" key="7">
    <source>
        <dbReference type="HAMAP-Rule" id="MF_00412"/>
    </source>
</evidence>
<evidence type="ECO:0000256" key="6">
    <source>
        <dbReference type="ARBA" id="ARBA00049024"/>
    </source>
</evidence>
<comment type="function">
    <text evidence="7">Catalyzes the NADPH-dependent reduction of L-glutamate 5-phosphate into L-glutamate 5-semialdehyde and phosphate. The product spontaneously undergoes cyclization to form 1-pyrroline-5-carboxylate.</text>
</comment>
<dbReference type="EMBL" id="CABFVH010000010">
    <property type="protein sequence ID" value="VUF12438.1"/>
    <property type="molecule type" value="Genomic_DNA"/>
</dbReference>
<feature type="domain" description="Aldehyde dehydrogenase" evidence="8">
    <location>
        <begin position="40"/>
        <end position="311"/>
    </location>
</feature>
<keyword evidence="3 7" id="KW-0641">Proline biosynthesis</keyword>
<proteinExistence type="inferred from homology"/>
<dbReference type="PROSITE" id="PS01223">
    <property type="entry name" value="PROA"/>
    <property type="match status" value="1"/>
</dbReference>
<dbReference type="InterPro" id="IPR016162">
    <property type="entry name" value="Ald_DH_N"/>
</dbReference>
<evidence type="ECO:0000313" key="9">
    <source>
        <dbReference type="EMBL" id="VUF12438.1"/>
    </source>
</evidence>
<dbReference type="Gene3D" id="3.40.309.10">
    <property type="entry name" value="Aldehyde Dehydrogenase, Chain A, domain 2"/>
    <property type="match status" value="1"/>
</dbReference>
<dbReference type="Pfam" id="PF00171">
    <property type="entry name" value="Aldedh"/>
    <property type="match status" value="1"/>
</dbReference>
<name>A0A564FXH4_9HYPH</name>
<dbReference type="UniPathway" id="UPA00098">
    <property type="reaction ID" value="UER00360"/>
</dbReference>
<dbReference type="AlphaFoldDB" id="A0A564FXH4"/>
<comment type="catalytic activity">
    <reaction evidence="6 7">
        <text>L-glutamate 5-semialdehyde + phosphate + NADP(+) = L-glutamyl 5-phosphate + NADPH + H(+)</text>
        <dbReference type="Rhea" id="RHEA:19541"/>
        <dbReference type="ChEBI" id="CHEBI:15378"/>
        <dbReference type="ChEBI" id="CHEBI:43474"/>
        <dbReference type="ChEBI" id="CHEBI:57783"/>
        <dbReference type="ChEBI" id="CHEBI:58066"/>
        <dbReference type="ChEBI" id="CHEBI:58274"/>
        <dbReference type="ChEBI" id="CHEBI:58349"/>
        <dbReference type="EC" id="1.2.1.41"/>
    </reaction>
</comment>